<sequence length="237" mass="27149">MSNTEQFDFHAAERNRQSVLAWLLLHSGDEFIEKVVKVPGYDVKSMSVKIEVNGYVLPISSFEEVVSRLAKAYADHRFRAEGLDTVRAAGLAAAKELVQTAHDGLYDKAGEVMSALDVVRDNIDSITKMMWAHREHSQIGHHGLPQLLMPHVIEHWSDTDPMRLRRQTIEFIADTVEAIYAPDRFGKIQQIPKVLVEQWRKVLENLMSQLQPEELDLLYERLDKYGILVERKTNPFG</sequence>
<keyword evidence="2" id="KW-1185">Reference proteome</keyword>
<reference evidence="1 2" key="1">
    <citation type="journal article" date="2014" name="Genome Announc.">
        <title>Complete Genome Sequence of the Novel Giant Pseudomonas Phage PaBG.</title>
        <authorList>
            <person name="Sykilinda N.N."/>
            <person name="Bondar A.A."/>
            <person name="Gorshkova A.S."/>
            <person name="Kurochkina L.P."/>
            <person name="Kulikov E.E."/>
            <person name="Shneider M.M."/>
            <person name="Kadykov V.A."/>
            <person name="Solovjeva N.V."/>
            <person name="Kabilov M.R."/>
            <person name="Mesyanzhinov V.V."/>
            <person name="Vlassov V.V."/>
            <person name="Drukker V.V."/>
            <person name="Miroshnikov K.A."/>
        </authorList>
    </citation>
    <scope>NUCLEOTIDE SEQUENCE [LARGE SCALE GENOMIC DNA]</scope>
</reference>
<dbReference type="Proteomes" id="UP000015545">
    <property type="component" value="Segment"/>
</dbReference>
<organism evidence="1 2">
    <name type="scientific">Pseudomonas phage PaBG</name>
    <dbReference type="NCBI Taxonomy" id="1335230"/>
    <lineage>
        <taxon>Viruses</taxon>
        <taxon>Duplodnaviria</taxon>
        <taxon>Heunggongvirae</taxon>
        <taxon>Uroviricota</taxon>
        <taxon>Caudoviricetes</taxon>
        <taxon>Baikalvirus</taxon>
        <taxon>Baikalvirus PaBG</taxon>
    </lineage>
</organism>
<proteinExistence type="predicted"/>
<dbReference type="RefSeq" id="YP_008433336.1">
    <property type="nucleotide sequence ID" value="NC_022096.1"/>
</dbReference>
<evidence type="ECO:0000313" key="1">
    <source>
        <dbReference type="EMBL" id="AGS81889.1"/>
    </source>
</evidence>
<accession>S5VM19</accession>
<dbReference type="KEGG" id="vg:16574691"/>
<dbReference type="EMBL" id="KF147891">
    <property type="protein sequence ID" value="AGS81889.1"/>
    <property type="molecule type" value="Genomic_DNA"/>
</dbReference>
<evidence type="ECO:0000313" key="2">
    <source>
        <dbReference type="Proteomes" id="UP000015545"/>
    </source>
</evidence>
<dbReference type="GeneID" id="16574691"/>
<protein>
    <submittedName>
        <fullName evidence="1">Uncharacterized protein</fullName>
    </submittedName>
</protein>
<gene>
    <name evidence="1" type="ORF">PaBG_00005</name>
</gene>
<name>S5VM19_9CAUD</name>